<comment type="subcellular location">
    <subcellularLocation>
        <location evidence="1">Periplasm</location>
    </subcellularLocation>
</comment>
<protein>
    <submittedName>
        <fullName evidence="6">ABC transporter substrate-binding protein</fullName>
    </submittedName>
</protein>
<reference evidence="6 7" key="1">
    <citation type="submission" date="2020-06" db="EMBL/GenBank/DDBJ databases">
        <title>Actinomadura xiongansis sp. nov., isolated from soil of Baiyangdian.</title>
        <authorList>
            <person name="Zhang X."/>
        </authorList>
    </citation>
    <scope>NUCLEOTIDE SEQUENCE [LARGE SCALE GENOMIC DNA]</scope>
    <source>
        <strain evidence="6 7">HBUM206468</strain>
    </source>
</reference>
<keyword evidence="4" id="KW-0574">Periplasm</keyword>
<feature type="signal peptide" evidence="5">
    <location>
        <begin position="1"/>
        <end position="25"/>
    </location>
</feature>
<evidence type="ECO:0000256" key="2">
    <source>
        <dbReference type="ARBA" id="ARBA00022448"/>
    </source>
</evidence>
<accession>A0ABR7LI70</accession>
<gene>
    <name evidence="6" type="ORF">HKK74_01605</name>
</gene>
<dbReference type="PROSITE" id="PS51257">
    <property type="entry name" value="PROKAR_LIPOPROTEIN"/>
    <property type="match status" value="1"/>
</dbReference>
<dbReference type="InterPro" id="IPR001188">
    <property type="entry name" value="Sperm_putr-bd"/>
</dbReference>
<evidence type="ECO:0000313" key="6">
    <source>
        <dbReference type="EMBL" id="MBC6464200.1"/>
    </source>
</evidence>
<dbReference type="SUPFAM" id="SSF53850">
    <property type="entry name" value="Periplasmic binding protein-like II"/>
    <property type="match status" value="1"/>
</dbReference>
<dbReference type="Pfam" id="PF13416">
    <property type="entry name" value="SBP_bac_8"/>
    <property type="match status" value="1"/>
</dbReference>
<proteinExistence type="predicted"/>
<name>A0ABR7LI70_9ACTN</name>
<dbReference type="RefSeq" id="WP_187241105.1">
    <property type="nucleotide sequence ID" value="NZ_BAAAOK010000011.1"/>
</dbReference>
<comment type="caution">
    <text evidence="6">The sequence shown here is derived from an EMBL/GenBank/DDBJ whole genome shotgun (WGS) entry which is preliminary data.</text>
</comment>
<organism evidence="6 7">
    <name type="scientific">Actinomadura alba</name>
    <dbReference type="NCBI Taxonomy" id="406431"/>
    <lineage>
        <taxon>Bacteria</taxon>
        <taxon>Bacillati</taxon>
        <taxon>Actinomycetota</taxon>
        <taxon>Actinomycetes</taxon>
        <taxon>Streptosporangiales</taxon>
        <taxon>Thermomonosporaceae</taxon>
        <taxon>Actinomadura</taxon>
    </lineage>
</organism>
<evidence type="ECO:0000256" key="5">
    <source>
        <dbReference type="SAM" id="SignalP"/>
    </source>
</evidence>
<evidence type="ECO:0000256" key="4">
    <source>
        <dbReference type="ARBA" id="ARBA00022764"/>
    </source>
</evidence>
<keyword evidence="3 5" id="KW-0732">Signal</keyword>
<dbReference type="InterPro" id="IPR006059">
    <property type="entry name" value="SBP"/>
</dbReference>
<dbReference type="PANTHER" id="PTHR30222">
    <property type="entry name" value="SPERMIDINE/PUTRESCINE-BINDING PERIPLASMIC PROTEIN"/>
    <property type="match status" value="1"/>
</dbReference>
<dbReference type="EMBL" id="JABVEC010000001">
    <property type="protein sequence ID" value="MBC6464200.1"/>
    <property type="molecule type" value="Genomic_DNA"/>
</dbReference>
<dbReference type="PRINTS" id="PR00909">
    <property type="entry name" value="SPERMDNBNDNG"/>
</dbReference>
<dbReference type="PANTHER" id="PTHR30222:SF18">
    <property type="entry name" value="BIFUNCTIONAL POLYHYDROXYBUTYRATE SYNTHASE _ ABC TRANSPORTER PERIPLASMIC BINDING PROTEIN-RELATED"/>
    <property type="match status" value="1"/>
</dbReference>
<keyword evidence="7" id="KW-1185">Reference proteome</keyword>
<dbReference type="Proteomes" id="UP000805614">
    <property type="component" value="Unassembled WGS sequence"/>
</dbReference>
<feature type="chain" id="PRO_5047366178" evidence="5">
    <location>
        <begin position="26"/>
        <end position="397"/>
    </location>
</feature>
<sequence length="397" mass="43766">MGHPRRTPRVIVALAVALAVLVGCSDDGEKQTSTVQVARTIGQGEGALTLVAWPGYAENGSSDPRVDWVRPFEERTKCKVSVKQAATAQEMVELMSNPERRYDGVSAPPEAAGQLIASGQVAPVNPDLIDGFKDVDRDLRSQLTKDEKVYGVPFVWGVNQLMYDPKVVQPAPTSWSALFDPAEAKKYGGRLIVRDSPLTLADAALYLRSRDRSLDITDPYSLTRKQLDAATNVLAEQRRHVRSYWLHPSDAINSFAGGDAVLGEVWPYHVDVLSRAGRSVTGVTPKEGVTGWMDAWMVGARAEHPSCMYQWVNWMTSPDVQQQVAEWAGVAPANPEACSRDRLKAEFCTTYHVGDRAYIDKVVFAHTPSRDCGGGRRDCTDYEDWMRAWNKALQGTG</sequence>
<evidence type="ECO:0000313" key="7">
    <source>
        <dbReference type="Proteomes" id="UP000805614"/>
    </source>
</evidence>
<evidence type="ECO:0000256" key="1">
    <source>
        <dbReference type="ARBA" id="ARBA00004418"/>
    </source>
</evidence>
<evidence type="ECO:0000256" key="3">
    <source>
        <dbReference type="ARBA" id="ARBA00022729"/>
    </source>
</evidence>
<keyword evidence="2" id="KW-0813">Transport</keyword>
<dbReference type="CDD" id="cd13588">
    <property type="entry name" value="PBP2_polyamine_1"/>
    <property type="match status" value="1"/>
</dbReference>
<dbReference type="Gene3D" id="3.40.190.10">
    <property type="entry name" value="Periplasmic binding protein-like II"/>
    <property type="match status" value="2"/>
</dbReference>